<protein>
    <submittedName>
        <fullName evidence="6">Non-heme iron oxygenase ferredoxin subunit</fullName>
    </submittedName>
</protein>
<evidence type="ECO:0000256" key="3">
    <source>
        <dbReference type="ARBA" id="ARBA00023004"/>
    </source>
</evidence>
<dbReference type="Proteomes" id="UP001500957">
    <property type="component" value="Unassembled WGS sequence"/>
</dbReference>
<dbReference type="Pfam" id="PF00355">
    <property type="entry name" value="Rieske"/>
    <property type="match status" value="1"/>
</dbReference>
<accession>A0ABN1GB53</accession>
<evidence type="ECO:0000256" key="4">
    <source>
        <dbReference type="ARBA" id="ARBA00023014"/>
    </source>
</evidence>
<proteinExistence type="predicted"/>
<keyword evidence="4" id="KW-0411">Iron-sulfur</keyword>
<dbReference type="EMBL" id="BAAAHE010000007">
    <property type="protein sequence ID" value="GAA0607751.1"/>
    <property type="molecule type" value="Genomic_DNA"/>
</dbReference>
<keyword evidence="2" id="KW-0479">Metal-binding</keyword>
<sequence length="103" mass="10883">MRCRVASLGELEPGSLRRVEPEGTAICLVRLNDGGVFAIGDECSHEDIELSDGDLDGDEVMCPAHGSCFDVRTGKPSGLPATAPVPTYPVHIDGDEVFVEIGD</sequence>
<dbReference type="SUPFAM" id="SSF50022">
    <property type="entry name" value="ISP domain"/>
    <property type="match status" value="1"/>
</dbReference>
<gene>
    <name evidence="6" type="ORF">GCM10009547_07090</name>
</gene>
<dbReference type="CDD" id="cd03528">
    <property type="entry name" value="Rieske_RO_ferredoxin"/>
    <property type="match status" value="1"/>
</dbReference>
<dbReference type="InterPro" id="IPR017941">
    <property type="entry name" value="Rieske_2Fe-2S"/>
</dbReference>
<dbReference type="PANTHER" id="PTHR21496:SF23">
    <property type="entry name" value="3-PHENYLPROPIONATE_CINNAMIC ACID DIOXYGENASE FERREDOXIN SUBUNIT"/>
    <property type="match status" value="1"/>
</dbReference>
<organism evidence="6 7">
    <name type="scientific">Sporichthya brevicatena</name>
    <dbReference type="NCBI Taxonomy" id="171442"/>
    <lineage>
        <taxon>Bacteria</taxon>
        <taxon>Bacillati</taxon>
        <taxon>Actinomycetota</taxon>
        <taxon>Actinomycetes</taxon>
        <taxon>Sporichthyales</taxon>
        <taxon>Sporichthyaceae</taxon>
        <taxon>Sporichthya</taxon>
    </lineage>
</organism>
<evidence type="ECO:0000256" key="1">
    <source>
        <dbReference type="ARBA" id="ARBA00022714"/>
    </source>
</evidence>
<feature type="domain" description="Rieske" evidence="5">
    <location>
        <begin position="3"/>
        <end position="99"/>
    </location>
</feature>
<evidence type="ECO:0000313" key="7">
    <source>
        <dbReference type="Proteomes" id="UP001500957"/>
    </source>
</evidence>
<name>A0ABN1GB53_9ACTN</name>
<dbReference type="InterPro" id="IPR036922">
    <property type="entry name" value="Rieske_2Fe-2S_sf"/>
</dbReference>
<dbReference type="PROSITE" id="PS51296">
    <property type="entry name" value="RIESKE"/>
    <property type="match status" value="1"/>
</dbReference>
<reference evidence="6 7" key="1">
    <citation type="journal article" date="2019" name="Int. J. Syst. Evol. Microbiol.">
        <title>The Global Catalogue of Microorganisms (GCM) 10K type strain sequencing project: providing services to taxonomists for standard genome sequencing and annotation.</title>
        <authorList>
            <consortium name="The Broad Institute Genomics Platform"/>
            <consortium name="The Broad Institute Genome Sequencing Center for Infectious Disease"/>
            <person name="Wu L."/>
            <person name="Ma J."/>
        </authorList>
    </citation>
    <scope>NUCLEOTIDE SEQUENCE [LARGE SCALE GENOMIC DNA]</scope>
    <source>
        <strain evidence="6 7">JCM 10671</strain>
    </source>
</reference>
<keyword evidence="3" id="KW-0408">Iron</keyword>
<keyword evidence="7" id="KW-1185">Reference proteome</keyword>
<evidence type="ECO:0000256" key="2">
    <source>
        <dbReference type="ARBA" id="ARBA00022723"/>
    </source>
</evidence>
<dbReference type="PANTHER" id="PTHR21496">
    <property type="entry name" value="FERREDOXIN-RELATED"/>
    <property type="match status" value="1"/>
</dbReference>
<keyword evidence="1" id="KW-0001">2Fe-2S</keyword>
<evidence type="ECO:0000313" key="6">
    <source>
        <dbReference type="EMBL" id="GAA0607751.1"/>
    </source>
</evidence>
<dbReference type="RefSeq" id="WP_019873820.1">
    <property type="nucleotide sequence ID" value="NZ_BAAAHE010000007.1"/>
</dbReference>
<comment type="caution">
    <text evidence="6">The sequence shown here is derived from an EMBL/GenBank/DDBJ whole genome shotgun (WGS) entry which is preliminary data.</text>
</comment>
<evidence type="ECO:0000259" key="5">
    <source>
        <dbReference type="PROSITE" id="PS51296"/>
    </source>
</evidence>
<dbReference type="Gene3D" id="2.102.10.10">
    <property type="entry name" value="Rieske [2Fe-2S] iron-sulphur domain"/>
    <property type="match status" value="1"/>
</dbReference>